<protein>
    <submittedName>
        <fullName evidence="1">Uncharacterized protein</fullName>
    </submittedName>
</protein>
<name>A0A497EZ66_9CREN</name>
<gene>
    <name evidence="1" type="ORF">DRJ26_04700</name>
</gene>
<evidence type="ECO:0000313" key="1">
    <source>
        <dbReference type="EMBL" id="RLE52486.1"/>
    </source>
</evidence>
<reference evidence="1 2" key="1">
    <citation type="submission" date="2018-06" db="EMBL/GenBank/DDBJ databases">
        <title>Extensive metabolic versatility and redundancy in microbially diverse, dynamic hydrothermal sediments.</title>
        <authorList>
            <person name="Dombrowski N."/>
            <person name="Teske A."/>
            <person name="Baker B.J."/>
        </authorList>
    </citation>
    <scope>NUCLEOTIDE SEQUENCE [LARGE SCALE GENOMIC DNA]</scope>
    <source>
        <strain evidence="1">B20_G2</strain>
    </source>
</reference>
<dbReference type="InterPro" id="IPR042081">
    <property type="entry name" value="RNA_2'-PTrans_C"/>
</dbReference>
<dbReference type="Gene3D" id="3.20.170.30">
    <property type="match status" value="1"/>
</dbReference>
<proteinExistence type="predicted"/>
<dbReference type="EMBL" id="QMRA01000116">
    <property type="protein sequence ID" value="RLE52486.1"/>
    <property type="molecule type" value="Genomic_DNA"/>
</dbReference>
<dbReference type="AlphaFoldDB" id="A0A497EZ66"/>
<evidence type="ECO:0000313" key="2">
    <source>
        <dbReference type="Proteomes" id="UP000269499"/>
    </source>
</evidence>
<sequence length="60" mass="6734">TDEIEDAIIVAKRKGKRIVVLIVNADKLRARGYAIYKAGKNTYLVNYVPPDCIDKVEVIT</sequence>
<accession>A0A497EZ66</accession>
<dbReference type="Proteomes" id="UP000269499">
    <property type="component" value="Unassembled WGS sequence"/>
</dbReference>
<feature type="non-terminal residue" evidence="1">
    <location>
        <position position="1"/>
    </location>
</feature>
<comment type="caution">
    <text evidence="1">The sequence shown here is derived from an EMBL/GenBank/DDBJ whole genome shotgun (WGS) entry which is preliminary data.</text>
</comment>
<organism evidence="1 2">
    <name type="scientific">Thermoproteota archaeon</name>
    <dbReference type="NCBI Taxonomy" id="2056631"/>
    <lineage>
        <taxon>Archaea</taxon>
        <taxon>Thermoproteota</taxon>
    </lineage>
</organism>
<dbReference type="SUPFAM" id="SSF56399">
    <property type="entry name" value="ADP-ribosylation"/>
    <property type="match status" value="1"/>
</dbReference>